<gene>
    <name evidence="5" type="ORF">SPI_01266</name>
</gene>
<evidence type="ECO:0000313" key="5">
    <source>
        <dbReference type="EMBL" id="OAA66690.1"/>
    </source>
</evidence>
<protein>
    <submittedName>
        <fullName evidence="5">Transcription factor</fullName>
    </submittedName>
</protein>
<dbReference type="PROSITE" id="PS50048">
    <property type="entry name" value="ZN2_CY6_FUNGAL_2"/>
    <property type="match status" value="1"/>
</dbReference>
<evidence type="ECO:0000313" key="6">
    <source>
        <dbReference type="Proteomes" id="UP000076874"/>
    </source>
</evidence>
<dbReference type="Pfam" id="PF04082">
    <property type="entry name" value="Fungal_trans"/>
    <property type="match status" value="1"/>
</dbReference>
<feature type="region of interest" description="Disordered" evidence="3">
    <location>
        <begin position="67"/>
        <end position="120"/>
    </location>
</feature>
<dbReference type="AlphaFoldDB" id="A0A162MTG4"/>
<sequence>MTLPDTPDSAESTHRSSDGGGGQQSRPYRSKKQRPCDVCRRRKHACSLEGKPPCRICRSLGTACTFNNPPHQRPRRLFHQPTPISSSSPTAPSLPPSGQPERNALAEQTSEEDPRNRPFSAVFGATNASSIALRSLADEEDVSAHANSDNLSGTAPLAGGIANDDDEQGLLQLNHSLPLMYHQDFWISESWLAEQNFGPLSLSLGAMNYGSDPLNPASESRTSNAPQVAAFPASDVQCETAQCADFRGGGRVNVNPAAESPPVRTLGGFEGDRSIQYVGLSGEMDPYVLQHICFSGEGTYQFGQYQCRQLAAGTSGGCRAQSADQLPVQFVISATAGIVDSTSLEASNTESRNKIEELMAPDIGARLVGLFLRYVSPSLPVLSRSCLEIKSETLIPEVAFLDRLPPYLLAAIYASAESFLRYDPVLCISHLNKPFQGKELWDMAYQGIIQRLHTPNISVLQTMLIYLQKPTVESDAHPVENSVNWFLVSSVTQLAYRLGLQFDCRAWAIPPWEKRLRRRLWWVVYAETTWRSLLLGFPKTVHADQWDVSPLTATDFVMDHLRCPTEETASCVPALQDPCPFCHSGYDFGFFAGLATIASDVIDSFYTLGASKRLAHNFRASLATANALLERIETWKRSLPGQMLPETKFDPERHDYFHSRSSAHLKLTSLTLQVLIYRALLRPLAEEARPQSHTHPHPRCETDDLATPADCDPLQRRVEAGNTNIGLSGATKTTHDAVDLIRHIIAFTQRLGSYDRNSFSYSCKSTIA</sequence>
<evidence type="ECO:0000256" key="1">
    <source>
        <dbReference type="ARBA" id="ARBA00022723"/>
    </source>
</evidence>
<feature type="compositionally biased region" description="Low complexity" evidence="3">
    <location>
        <begin position="81"/>
        <end position="91"/>
    </location>
</feature>
<dbReference type="GO" id="GO:0001080">
    <property type="term" value="P:nitrogen catabolite activation of transcription from RNA polymerase II promoter"/>
    <property type="evidence" value="ECO:0007669"/>
    <property type="project" value="TreeGrafter"/>
</dbReference>
<dbReference type="CDD" id="cd00067">
    <property type="entry name" value="GAL4"/>
    <property type="match status" value="1"/>
</dbReference>
<dbReference type="GO" id="GO:0005634">
    <property type="term" value="C:nucleus"/>
    <property type="evidence" value="ECO:0007669"/>
    <property type="project" value="TreeGrafter"/>
</dbReference>
<evidence type="ECO:0000256" key="3">
    <source>
        <dbReference type="SAM" id="MobiDB-lite"/>
    </source>
</evidence>
<accession>A0A162MTG4</accession>
<dbReference type="OrthoDB" id="1924787at2759"/>
<feature type="domain" description="Zn(2)-C6 fungal-type" evidence="4">
    <location>
        <begin position="35"/>
        <end position="66"/>
    </location>
</feature>
<feature type="region of interest" description="Disordered" evidence="3">
    <location>
        <begin position="1"/>
        <end position="44"/>
    </location>
</feature>
<dbReference type="PANTHER" id="PTHR31668:SF4">
    <property type="entry name" value="TRANSCRIPTIONAL ACTIVATOR PROTEIN DAL81"/>
    <property type="match status" value="1"/>
</dbReference>
<dbReference type="InterPro" id="IPR036864">
    <property type="entry name" value="Zn2-C6_fun-type_DNA-bd_sf"/>
</dbReference>
<keyword evidence="1" id="KW-0479">Metal-binding</keyword>
<dbReference type="PANTHER" id="PTHR31668">
    <property type="entry name" value="GLUCOSE TRANSPORT TRANSCRIPTION REGULATOR RGT1-RELATED-RELATED"/>
    <property type="match status" value="1"/>
</dbReference>
<dbReference type="SMART" id="SM00906">
    <property type="entry name" value="Fungal_trans"/>
    <property type="match status" value="1"/>
</dbReference>
<dbReference type="EMBL" id="AZHD01000002">
    <property type="protein sequence ID" value="OAA66690.1"/>
    <property type="molecule type" value="Genomic_DNA"/>
</dbReference>
<keyword evidence="6" id="KW-1185">Reference proteome</keyword>
<dbReference type="Pfam" id="PF00172">
    <property type="entry name" value="Zn_clus"/>
    <property type="match status" value="1"/>
</dbReference>
<keyword evidence="2" id="KW-0539">Nucleus</keyword>
<dbReference type="SUPFAM" id="SSF57701">
    <property type="entry name" value="Zn2/Cys6 DNA-binding domain"/>
    <property type="match status" value="1"/>
</dbReference>
<feature type="region of interest" description="Disordered" evidence="3">
    <location>
        <begin position="687"/>
        <end position="706"/>
    </location>
</feature>
<dbReference type="Gene3D" id="4.10.240.10">
    <property type="entry name" value="Zn(2)-C6 fungal-type DNA-binding domain"/>
    <property type="match status" value="1"/>
</dbReference>
<dbReference type="CDD" id="cd12148">
    <property type="entry name" value="fungal_TF_MHR"/>
    <property type="match status" value="1"/>
</dbReference>
<dbReference type="GO" id="GO:0003677">
    <property type="term" value="F:DNA binding"/>
    <property type="evidence" value="ECO:0007669"/>
    <property type="project" value="InterPro"/>
</dbReference>
<evidence type="ECO:0000256" key="2">
    <source>
        <dbReference type="ARBA" id="ARBA00023242"/>
    </source>
</evidence>
<dbReference type="PROSITE" id="PS00463">
    <property type="entry name" value="ZN2_CY6_FUNGAL_1"/>
    <property type="match status" value="1"/>
</dbReference>
<name>A0A162MTG4_9HYPO</name>
<proteinExistence type="predicted"/>
<dbReference type="InterPro" id="IPR007219">
    <property type="entry name" value="XnlR_reg_dom"/>
</dbReference>
<dbReference type="GO" id="GO:0008270">
    <property type="term" value="F:zinc ion binding"/>
    <property type="evidence" value="ECO:0007669"/>
    <property type="project" value="InterPro"/>
</dbReference>
<dbReference type="InterPro" id="IPR001138">
    <property type="entry name" value="Zn2Cys6_DnaBD"/>
</dbReference>
<dbReference type="GO" id="GO:0006351">
    <property type="term" value="P:DNA-templated transcription"/>
    <property type="evidence" value="ECO:0007669"/>
    <property type="project" value="InterPro"/>
</dbReference>
<dbReference type="InterPro" id="IPR050797">
    <property type="entry name" value="Carb_Metab_Trans_Reg"/>
</dbReference>
<comment type="caution">
    <text evidence="5">The sequence shown here is derived from an EMBL/GenBank/DDBJ whole genome shotgun (WGS) entry which is preliminary data.</text>
</comment>
<organism evidence="5 6">
    <name type="scientific">Niveomyces insectorum RCEF 264</name>
    <dbReference type="NCBI Taxonomy" id="1081102"/>
    <lineage>
        <taxon>Eukaryota</taxon>
        <taxon>Fungi</taxon>
        <taxon>Dikarya</taxon>
        <taxon>Ascomycota</taxon>
        <taxon>Pezizomycotina</taxon>
        <taxon>Sordariomycetes</taxon>
        <taxon>Hypocreomycetidae</taxon>
        <taxon>Hypocreales</taxon>
        <taxon>Cordycipitaceae</taxon>
        <taxon>Niveomyces</taxon>
    </lineage>
</organism>
<reference evidence="5 6" key="1">
    <citation type="journal article" date="2016" name="Genome Biol. Evol.">
        <title>Divergent and convergent evolution of fungal pathogenicity.</title>
        <authorList>
            <person name="Shang Y."/>
            <person name="Xiao G."/>
            <person name="Zheng P."/>
            <person name="Cen K."/>
            <person name="Zhan S."/>
            <person name="Wang C."/>
        </authorList>
    </citation>
    <scope>NUCLEOTIDE SEQUENCE [LARGE SCALE GENOMIC DNA]</scope>
    <source>
        <strain evidence="5 6">RCEF 264</strain>
    </source>
</reference>
<dbReference type="Proteomes" id="UP000076874">
    <property type="component" value="Unassembled WGS sequence"/>
</dbReference>
<dbReference type="STRING" id="1081102.A0A162MTG4"/>
<evidence type="ECO:0000259" key="4">
    <source>
        <dbReference type="PROSITE" id="PS50048"/>
    </source>
</evidence>
<dbReference type="GO" id="GO:0000981">
    <property type="term" value="F:DNA-binding transcription factor activity, RNA polymerase II-specific"/>
    <property type="evidence" value="ECO:0007669"/>
    <property type="project" value="InterPro"/>
</dbReference>